<dbReference type="AlphaFoldDB" id="A0AB40C339"/>
<feature type="region of interest" description="Disordered" evidence="1">
    <location>
        <begin position="95"/>
        <end position="122"/>
    </location>
</feature>
<gene>
    <name evidence="3" type="primary">LOC120271564</name>
</gene>
<protein>
    <submittedName>
        <fullName evidence="3">Uncharacterized protein LOC120271564</fullName>
    </submittedName>
</protein>
<evidence type="ECO:0000313" key="2">
    <source>
        <dbReference type="Proteomes" id="UP001515500"/>
    </source>
</evidence>
<dbReference type="GeneID" id="120271564"/>
<dbReference type="RefSeq" id="XP_039134181.1">
    <property type="nucleotide sequence ID" value="XM_039278247.1"/>
</dbReference>
<accession>A0AB40C339</accession>
<feature type="compositionally biased region" description="Low complexity" evidence="1">
    <location>
        <begin position="103"/>
        <end position="112"/>
    </location>
</feature>
<reference evidence="3" key="1">
    <citation type="submission" date="2025-08" db="UniProtKB">
        <authorList>
            <consortium name="RefSeq"/>
        </authorList>
    </citation>
    <scope>IDENTIFICATION</scope>
</reference>
<sequence length="122" mass="13662">MAQHMCQFDGVQNEDPYAHISSFLQICDTFKANNMSEDVIRLRLFSFSASKRNKPVKAVHIYEVDALTTLEAQVEAISKRLNTLQVQPQSPVMSCEYWDNEEGPSSPSSNGNASTEQVDYVG</sequence>
<organism evidence="2 3">
    <name type="scientific">Dioscorea cayennensis subsp. rotundata</name>
    <name type="common">White Guinea yam</name>
    <name type="synonym">Dioscorea rotundata</name>
    <dbReference type="NCBI Taxonomy" id="55577"/>
    <lineage>
        <taxon>Eukaryota</taxon>
        <taxon>Viridiplantae</taxon>
        <taxon>Streptophyta</taxon>
        <taxon>Embryophyta</taxon>
        <taxon>Tracheophyta</taxon>
        <taxon>Spermatophyta</taxon>
        <taxon>Magnoliopsida</taxon>
        <taxon>Liliopsida</taxon>
        <taxon>Dioscoreales</taxon>
        <taxon>Dioscoreaceae</taxon>
        <taxon>Dioscorea</taxon>
    </lineage>
</organism>
<name>A0AB40C339_DIOCR</name>
<proteinExistence type="predicted"/>
<feature type="compositionally biased region" description="Polar residues" evidence="1">
    <location>
        <begin position="113"/>
        <end position="122"/>
    </location>
</feature>
<evidence type="ECO:0000256" key="1">
    <source>
        <dbReference type="SAM" id="MobiDB-lite"/>
    </source>
</evidence>
<dbReference type="Proteomes" id="UP001515500">
    <property type="component" value="Chromosome 11"/>
</dbReference>
<evidence type="ECO:0000313" key="3">
    <source>
        <dbReference type="RefSeq" id="XP_039134181.1"/>
    </source>
</evidence>
<keyword evidence="2" id="KW-1185">Reference proteome</keyword>